<evidence type="ECO:0000256" key="1">
    <source>
        <dbReference type="ARBA" id="ARBA00004141"/>
    </source>
</evidence>
<evidence type="ECO:0000256" key="4">
    <source>
        <dbReference type="ARBA" id="ARBA00023136"/>
    </source>
</evidence>
<feature type="domain" description="Rhodopsin" evidence="8">
    <location>
        <begin position="38"/>
        <end position="281"/>
    </location>
</feature>
<keyword evidence="2 7" id="KW-0812">Transmembrane</keyword>
<comment type="caution">
    <text evidence="9">The sequence shown here is derived from an EMBL/GenBank/DDBJ whole genome shotgun (WGS) entry which is preliminary data.</text>
</comment>
<accession>A0A1V6N7V8</accession>
<comment type="subcellular location">
    <subcellularLocation>
        <location evidence="1">Membrane</location>
        <topology evidence="1">Multi-pass membrane protein</topology>
    </subcellularLocation>
</comment>
<dbReference type="EMBL" id="MDYM01000020">
    <property type="protein sequence ID" value="OQD60798.1"/>
    <property type="molecule type" value="Genomic_DNA"/>
</dbReference>
<dbReference type="OrthoDB" id="3897607at2759"/>
<reference evidence="10" key="1">
    <citation type="journal article" date="2017" name="Nat. Microbiol.">
        <title>Global analysis of biosynthetic gene clusters reveals vast potential of secondary metabolite production in Penicillium species.</title>
        <authorList>
            <person name="Nielsen J.C."/>
            <person name="Grijseels S."/>
            <person name="Prigent S."/>
            <person name="Ji B."/>
            <person name="Dainat J."/>
            <person name="Nielsen K.F."/>
            <person name="Frisvad J.C."/>
            <person name="Workman M."/>
            <person name="Nielsen J."/>
        </authorList>
    </citation>
    <scope>NUCLEOTIDE SEQUENCE [LARGE SCALE GENOMIC DNA]</scope>
    <source>
        <strain evidence="10">IBT 4502</strain>
    </source>
</reference>
<dbReference type="GO" id="GO:0016020">
    <property type="term" value="C:membrane"/>
    <property type="evidence" value="ECO:0007669"/>
    <property type="project" value="UniProtKB-SubCell"/>
</dbReference>
<feature type="transmembrane region" description="Helical" evidence="7">
    <location>
        <begin position="20"/>
        <end position="38"/>
    </location>
</feature>
<proteinExistence type="inferred from homology"/>
<evidence type="ECO:0000313" key="10">
    <source>
        <dbReference type="Proteomes" id="UP000191408"/>
    </source>
</evidence>
<evidence type="ECO:0000259" key="8">
    <source>
        <dbReference type="Pfam" id="PF20684"/>
    </source>
</evidence>
<protein>
    <recommendedName>
        <fullName evidence="8">Rhodopsin domain-containing protein</fullName>
    </recommendedName>
</protein>
<feature type="transmembrane region" description="Helical" evidence="7">
    <location>
        <begin position="58"/>
        <end position="80"/>
    </location>
</feature>
<feature type="transmembrane region" description="Helical" evidence="7">
    <location>
        <begin position="186"/>
        <end position="206"/>
    </location>
</feature>
<dbReference type="Pfam" id="PF20684">
    <property type="entry name" value="Fung_rhodopsin"/>
    <property type="match status" value="1"/>
</dbReference>
<keyword evidence="4 7" id="KW-0472">Membrane</keyword>
<sequence>MDAKTDPVEGVDLDDNRNKAILIVTSVFFGISLVSVMLRCFVRTQVVRAWGWDDGTMVIAMALNTAFAICGIVGCKYGLGMELSYFTLHPDDLPRALLCWWVGQLFYVLTCVVAKLSIIIALLRITISRIHANILYAAMTLATVIGLIFFFFTIFQCSPANYFWNRMQPHAHGSCINRSPLTAVAYVYSVGAAITDLTIGLLPVALIWDLRMNRRTKIAIIAILSIGCIASAAVIIRIPYIPTYKDPDFLYATYQLSIWSNVEAGIGITAGCLTTFRPLVRFFRDGSSDATPNSFPLPSNIAGGFHRSAPSKQMSRDDSNQLWTGRGSDEYHGVTTTISGAHQKQLSSSEEALTPYSNDPDAPGWAVESLSDPQVPEEDDLSENGIGQILEQQDAD</sequence>
<feature type="transmembrane region" description="Helical" evidence="7">
    <location>
        <begin position="218"/>
        <end position="238"/>
    </location>
</feature>
<keyword evidence="10" id="KW-1185">Reference proteome</keyword>
<organism evidence="9 10">
    <name type="scientific">Penicillium polonicum</name>
    <dbReference type="NCBI Taxonomy" id="60169"/>
    <lineage>
        <taxon>Eukaryota</taxon>
        <taxon>Fungi</taxon>
        <taxon>Dikarya</taxon>
        <taxon>Ascomycota</taxon>
        <taxon>Pezizomycotina</taxon>
        <taxon>Eurotiomycetes</taxon>
        <taxon>Eurotiomycetidae</taxon>
        <taxon>Eurotiales</taxon>
        <taxon>Aspergillaceae</taxon>
        <taxon>Penicillium</taxon>
    </lineage>
</organism>
<feature type="transmembrane region" description="Helical" evidence="7">
    <location>
        <begin position="135"/>
        <end position="155"/>
    </location>
</feature>
<dbReference type="PANTHER" id="PTHR33048:SF140">
    <property type="entry name" value="ATPASE, PUTATIVE (EUROFUNG)-RELATED"/>
    <property type="match status" value="1"/>
</dbReference>
<feature type="transmembrane region" description="Helical" evidence="7">
    <location>
        <begin position="100"/>
        <end position="123"/>
    </location>
</feature>
<dbReference type="InterPro" id="IPR052337">
    <property type="entry name" value="SAT4-like"/>
</dbReference>
<comment type="similarity">
    <text evidence="5">Belongs to the SAT4 family.</text>
</comment>
<evidence type="ECO:0000256" key="2">
    <source>
        <dbReference type="ARBA" id="ARBA00022692"/>
    </source>
</evidence>
<feature type="compositionally biased region" description="Polar residues" evidence="6">
    <location>
        <begin position="341"/>
        <end position="357"/>
    </location>
</feature>
<keyword evidence="3 7" id="KW-1133">Transmembrane helix</keyword>
<evidence type="ECO:0000256" key="5">
    <source>
        <dbReference type="ARBA" id="ARBA00038359"/>
    </source>
</evidence>
<feature type="region of interest" description="Disordered" evidence="6">
    <location>
        <begin position="341"/>
        <end position="396"/>
    </location>
</feature>
<dbReference type="PANTHER" id="PTHR33048">
    <property type="entry name" value="PTH11-LIKE INTEGRAL MEMBRANE PROTEIN (AFU_ORTHOLOGUE AFUA_5G11245)"/>
    <property type="match status" value="1"/>
</dbReference>
<dbReference type="AlphaFoldDB" id="A0A1V6N7V8"/>
<evidence type="ECO:0000256" key="3">
    <source>
        <dbReference type="ARBA" id="ARBA00022989"/>
    </source>
</evidence>
<evidence type="ECO:0000313" key="9">
    <source>
        <dbReference type="EMBL" id="OQD60798.1"/>
    </source>
</evidence>
<dbReference type="Proteomes" id="UP000191408">
    <property type="component" value="Unassembled WGS sequence"/>
</dbReference>
<feature type="transmembrane region" description="Helical" evidence="7">
    <location>
        <begin position="258"/>
        <end position="276"/>
    </location>
</feature>
<feature type="region of interest" description="Disordered" evidence="6">
    <location>
        <begin position="306"/>
        <end position="328"/>
    </location>
</feature>
<evidence type="ECO:0000256" key="6">
    <source>
        <dbReference type="SAM" id="MobiDB-lite"/>
    </source>
</evidence>
<dbReference type="InterPro" id="IPR049326">
    <property type="entry name" value="Rhodopsin_dom_fungi"/>
</dbReference>
<name>A0A1V6N7V8_PENPO</name>
<gene>
    <name evidence="9" type="ORF">PENPOL_c020G01190</name>
</gene>
<evidence type="ECO:0000256" key="7">
    <source>
        <dbReference type="SAM" id="Phobius"/>
    </source>
</evidence>